<dbReference type="Pfam" id="PF02458">
    <property type="entry name" value="Transferase"/>
    <property type="match status" value="1"/>
</dbReference>
<dbReference type="Gene3D" id="3.30.559.10">
    <property type="entry name" value="Chloramphenicol acetyltransferase-like domain"/>
    <property type="match status" value="2"/>
</dbReference>
<proteinExistence type="predicted"/>
<dbReference type="InterPro" id="IPR023213">
    <property type="entry name" value="CAT-like_dom_sf"/>
</dbReference>
<evidence type="ECO:0000256" key="2">
    <source>
        <dbReference type="ARBA" id="ARBA00023315"/>
    </source>
</evidence>
<keyword evidence="4" id="KW-1185">Reference proteome</keyword>
<organism evidence="3 4">
    <name type="scientific">Hibiscus syriacus</name>
    <name type="common">Rose of Sharon</name>
    <dbReference type="NCBI Taxonomy" id="106335"/>
    <lineage>
        <taxon>Eukaryota</taxon>
        <taxon>Viridiplantae</taxon>
        <taxon>Streptophyta</taxon>
        <taxon>Embryophyta</taxon>
        <taxon>Tracheophyta</taxon>
        <taxon>Spermatophyta</taxon>
        <taxon>Magnoliopsida</taxon>
        <taxon>eudicotyledons</taxon>
        <taxon>Gunneridae</taxon>
        <taxon>Pentapetalae</taxon>
        <taxon>rosids</taxon>
        <taxon>malvids</taxon>
        <taxon>Malvales</taxon>
        <taxon>Malvaceae</taxon>
        <taxon>Malvoideae</taxon>
        <taxon>Hibiscus</taxon>
    </lineage>
</organism>
<name>A0A6A3C6M2_HIBSY</name>
<evidence type="ECO:0000313" key="3">
    <source>
        <dbReference type="EMBL" id="KAE8724773.1"/>
    </source>
</evidence>
<sequence length="506" mass="56432">MQDHQYYLECTKHKTRQDLLLLVESCGLCRVAVSEICGSILSSMAQTSSVRVLDSFHVSPPPGSVPTTSVPLSSFDLLWFPLRHVERLFFYKFPHPTSHFIETTLPLLKQSLSLTLQRFYPYSANIMCPQPPGKPYIRYIDGHDFIDFAVAESAADFDHVVADYPRDVKLLHPCVPRLRSAHVNEDGVRVLPVIAFQVTVFPNTGICIGSTYCHAIGDGQSFMQLMRSWTSVYRSVGDLSCLDENSRPLFNRDVMKGPGGDMESDLYNIYRQWLSSCGENSTSTQDLAADKVRATFVLSRAGAERLKHLVTAADDKHQCHISTFVVTCALMWVCLIKSKEIVTNNSSHDDKDKFYHFIFSFDCRNLLGFSIPTTYFGNCIIPGCISIKKSEAIGENGIIFVAKALGQRIKAMGSDWTDNGAKSFEEMTKGQFIGVAGSPKLRVYDTDFGWGRACKVELTHIDYDGATSMTEGRDGQGGIEAALALNNHQMDEFVTIFEQSLKLLSV</sequence>
<dbReference type="GO" id="GO:0016747">
    <property type="term" value="F:acyltransferase activity, transferring groups other than amino-acyl groups"/>
    <property type="evidence" value="ECO:0007669"/>
    <property type="project" value="UniProtKB-ARBA"/>
</dbReference>
<comment type="caution">
    <text evidence="3">The sequence shown here is derived from an EMBL/GenBank/DDBJ whole genome shotgun (WGS) entry which is preliminary data.</text>
</comment>
<evidence type="ECO:0000313" key="4">
    <source>
        <dbReference type="Proteomes" id="UP000436088"/>
    </source>
</evidence>
<dbReference type="Proteomes" id="UP000436088">
    <property type="component" value="Unassembled WGS sequence"/>
</dbReference>
<gene>
    <name evidence="3" type="ORF">F3Y22_tig00009942pilonHSYRG00244</name>
</gene>
<dbReference type="PANTHER" id="PTHR31625">
    <property type="match status" value="1"/>
</dbReference>
<reference evidence="3" key="1">
    <citation type="submission" date="2019-09" db="EMBL/GenBank/DDBJ databases">
        <title>Draft genome information of white flower Hibiscus syriacus.</title>
        <authorList>
            <person name="Kim Y.-M."/>
        </authorList>
    </citation>
    <scope>NUCLEOTIDE SEQUENCE [LARGE SCALE GENOMIC DNA]</scope>
    <source>
        <strain evidence="3">YM2019G1</strain>
    </source>
</reference>
<keyword evidence="1" id="KW-0808">Transferase</keyword>
<protein>
    <submittedName>
        <fullName evidence="3">HXXXD-type acyl-transferase family protein, putative isoform 2</fullName>
    </submittedName>
</protein>
<evidence type="ECO:0000256" key="1">
    <source>
        <dbReference type="ARBA" id="ARBA00022679"/>
    </source>
</evidence>
<dbReference type="InterPro" id="IPR051504">
    <property type="entry name" value="Plant_metabolite_acyltrans"/>
</dbReference>
<keyword evidence="2" id="KW-0012">Acyltransferase</keyword>
<accession>A0A6A3C6M2</accession>
<dbReference type="AlphaFoldDB" id="A0A6A3C6M2"/>
<dbReference type="EMBL" id="VEPZ02000454">
    <property type="protein sequence ID" value="KAE8724773.1"/>
    <property type="molecule type" value="Genomic_DNA"/>
</dbReference>